<evidence type="ECO:0000256" key="12">
    <source>
        <dbReference type="RuleBase" id="RU003784"/>
    </source>
</evidence>
<evidence type="ECO:0000313" key="14">
    <source>
        <dbReference type="EMBL" id="VEU82570.1"/>
    </source>
</evidence>
<dbReference type="RefSeq" id="WP_035369325.1">
    <property type="nucleotide sequence ID" value="NZ_LR215050.1"/>
</dbReference>
<dbReference type="InterPro" id="IPR039657">
    <property type="entry name" value="Dimethylallyltransferase"/>
</dbReference>
<comment type="catalytic activity">
    <reaction evidence="9 10 11">
        <text>adenosine(37) in tRNA + dimethylallyl diphosphate = N(6)-dimethylallyladenosine(37) in tRNA + diphosphate</text>
        <dbReference type="Rhea" id="RHEA:26482"/>
        <dbReference type="Rhea" id="RHEA-COMP:10162"/>
        <dbReference type="Rhea" id="RHEA-COMP:10375"/>
        <dbReference type="ChEBI" id="CHEBI:33019"/>
        <dbReference type="ChEBI" id="CHEBI:57623"/>
        <dbReference type="ChEBI" id="CHEBI:74411"/>
        <dbReference type="ChEBI" id="CHEBI:74415"/>
        <dbReference type="EC" id="2.5.1.75"/>
    </reaction>
</comment>
<dbReference type="AlphaFoldDB" id="A0A449BJG9"/>
<dbReference type="SUPFAM" id="SSF52540">
    <property type="entry name" value="P-loop containing nucleoside triphosphate hydrolases"/>
    <property type="match status" value="2"/>
</dbReference>
<protein>
    <recommendedName>
        <fullName evidence="10">tRNA dimethylallyltransferase</fullName>
        <ecNumber evidence="10">2.5.1.75</ecNumber>
    </recommendedName>
    <alternativeName>
        <fullName evidence="10">Dimethylallyl diphosphate:tRNA dimethylallyltransferase</fullName>
        <shortName evidence="10">DMAPP:tRNA dimethylallyltransferase</shortName>
        <shortName evidence="10">DMATase</shortName>
    </alternativeName>
    <alternativeName>
        <fullName evidence="10">Isopentenyl-diphosphate:tRNA isopentenyltransferase</fullName>
        <shortName evidence="10">IPP transferase</shortName>
        <shortName evidence="10">IPPT</shortName>
        <shortName evidence="10">IPTase</shortName>
    </alternativeName>
</protein>
<dbReference type="InterPro" id="IPR018022">
    <property type="entry name" value="IPT"/>
</dbReference>
<reference evidence="14 15" key="1">
    <citation type="submission" date="2019-01" db="EMBL/GenBank/DDBJ databases">
        <authorList>
            <consortium name="Pathogen Informatics"/>
        </authorList>
    </citation>
    <scope>NUCLEOTIDE SEQUENCE [LARGE SCALE GENOMIC DNA]</scope>
    <source>
        <strain evidence="14 15">NCTC10172</strain>
    </source>
</reference>
<dbReference type="NCBIfam" id="TIGR00174">
    <property type="entry name" value="miaA"/>
    <property type="match status" value="1"/>
</dbReference>
<keyword evidence="4 10" id="KW-0808">Transferase</keyword>
<organism evidence="14 15">
    <name type="scientific">Acholeplasma hippikon</name>
    <dbReference type="NCBI Taxonomy" id="264636"/>
    <lineage>
        <taxon>Bacteria</taxon>
        <taxon>Bacillati</taxon>
        <taxon>Mycoplasmatota</taxon>
        <taxon>Mollicutes</taxon>
        <taxon>Acholeplasmatales</taxon>
        <taxon>Acholeplasmataceae</taxon>
        <taxon>Acholeplasma</taxon>
    </lineage>
</organism>
<evidence type="ECO:0000256" key="4">
    <source>
        <dbReference type="ARBA" id="ARBA00022679"/>
    </source>
</evidence>
<feature type="binding site" evidence="10">
    <location>
        <begin position="9"/>
        <end position="16"/>
    </location>
    <ligand>
        <name>ATP</name>
        <dbReference type="ChEBI" id="CHEBI:30616"/>
    </ligand>
</feature>
<keyword evidence="7 10" id="KW-0067">ATP-binding</keyword>
<dbReference type="Proteomes" id="UP000290909">
    <property type="component" value="Chromosome"/>
</dbReference>
<evidence type="ECO:0000256" key="10">
    <source>
        <dbReference type="HAMAP-Rule" id="MF_00185"/>
    </source>
</evidence>
<dbReference type="HAMAP" id="MF_00185">
    <property type="entry name" value="IPP_trans"/>
    <property type="match status" value="1"/>
</dbReference>
<dbReference type="EC" id="2.5.1.75" evidence="10"/>
<accession>A0A449BJG9</accession>
<evidence type="ECO:0000256" key="3">
    <source>
        <dbReference type="ARBA" id="ARBA00005842"/>
    </source>
</evidence>
<keyword evidence="8 10" id="KW-0460">Magnesium</keyword>
<dbReference type="PANTHER" id="PTHR11088:SF60">
    <property type="entry name" value="TRNA DIMETHYLALLYLTRANSFERASE"/>
    <property type="match status" value="1"/>
</dbReference>
<dbReference type="EMBL" id="LR215050">
    <property type="protein sequence ID" value="VEU82570.1"/>
    <property type="molecule type" value="Genomic_DNA"/>
</dbReference>
<dbReference type="GO" id="GO:0052381">
    <property type="term" value="F:tRNA dimethylallyltransferase activity"/>
    <property type="evidence" value="ECO:0007669"/>
    <property type="project" value="UniProtKB-UniRule"/>
</dbReference>
<dbReference type="Pfam" id="PF01715">
    <property type="entry name" value="IPPT"/>
    <property type="match status" value="1"/>
</dbReference>
<comment type="function">
    <text evidence="2 10 12">Catalyzes the transfer of a dimethylallyl group onto the adenine at position 37 in tRNAs that read codons beginning with uridine, leading to the formation of N6-(dimethylallyl)adenosine (i(6)A).</text>
</comment>
<comment type="subunit">
    <text evidence="10">Monomer.</text>
</comment>
<keyword evidence="5 10" id="KW-0819">tRNA processing</keyword>
<evidence type="ECO:0000256" key="7">
    <source>
        <dbReference type="ARBA" id="ARBA00022840"/>
    </source>
</evidence>
<name>A0A449BJG9_9MOLU</name>
<evidence type="ECO:0000256" key="8">
    <source>
        <dbReference type="ARBA" id="ARBA00022842"/>
    </source>
</evidence>
<comment type="similarity">
    <text evidence="3 10 13">Belongs to the IPP transferase family.</text>
</comment>
<keyword evidence="15" id="KW-1185">Reference proteome</keyword>
<comment type="caution">
    <text evidence="10">Lacks conserved residue(s) required for the propagation of feature annotation.</text>
</comment>
<comment type="cofactor">
    <cofactor evidence="1 10">
        <name>Mg(2+)</name>
        <dbReference type="ChEBI" id="CHEBI:18420"/>
    </cofactor>
</comment>
<feature type="binding site" evidence="10">
    <location>
        <begin position="11"/>
        <end position="16"/>
    </location>
    <ligand>
        <name>substrate</name>
    </ligand>
</feature>
<dbReference type="InterPro" id="IPR027417">
    <property type="entry name" value="P-loop_NTPase"/>
</dbReference>
<evidence type="ECO:0000256" key="5">
    <source>
        <dbReference type="ARBA" id="ARBA00022694"/>
    </source>
</evidence>
<evidence type="ECO:0000256" key="6">
    <source>
        <dbReference type="ARBA" id="ARBA00022741"/>
    </source>
</evidence>
<feature type="site" description="Interaction with substrate tRNA" evidence="10">
    <location>
        <position position="96"/>
    </location>
</feature>
<dbReference type="GO" id="GO:0006400">
    <property type="term" value="P:tRNA modification"/>
    <property type="evidence" value="ECO:0007669"/>
    <property type="project" value="TreeGrafter"/>
</dbReference>
<evidence type="ECO:0000256" key="13">
    <source>
        <dbReference type="RuleBase" id="RU003785"/>
    </source>
</evidence>
<evidence type="ECO:0000256" key="11">
    <source>
        <dbReference type="RuleBase" id="RU003783"/>
    </source>
</evidence>
<evidence type="ECO:0000256" key="2">
    <source>
        <dbReference type="ARBA" id="ARBA00003213"/>
    </source>
</evidence>
<evidence type="ECO:0000313" key="15">
    <source>
        <dbReference type="Proteomes" id="UP000290909"/>
    </source>
</evidence>
<sequence length="282" mass="32897">MKKVICIMGPTASGKTKLSIELAKAIQGEIINGDAVQIFKELNIGSAKIKDEEMDGVKHHLLSIKSMDEDYTVYHFQKDAREKIDEITTPIICGGSGLYIKAALYDYEFESFDGKFDDVSLEEKLKFIQENDPELTLDLSNERRIESAYRNIKSGFLRSEKKNKDVPLYDIYLIYLDLDRTILKERLYRRLDIMFEEGFLAETQALMNYDLNIIGYRELKKYLLGEYSLEEAKEEIIKTSMRFAKRQKTWFMNQMKPHVYDALSTNLIEDVKKDVIKFLKDN</sequence>
<dbReference type="STRING" id="1408416.GCA_000702765_00897"/>
<gene>
    <name evidence="10 14" type="primary">miaA</name>
    <name evidence="14" type="ORF">NCTC10172_00587</name>
</gene>
<dbReference type="PANTHER" id="PTHR11088">
    <property type="entry name" value="TRNA DIMETHYLALLYLTRANSFERASE"/>
    <property type="match status" value="1"/>
</dbReference>
<proteinExistence type="inferred from homology"/>
<evidence type="ECO:0000256" key="1">
    <source>
        <dbReference type="ARBA" id="ARBA00001946"/>
    </source>
</evidence>
<evidence type="ECO:0000256" key="9">
    <source>
        <dbReference type="ARBA" id="ARBA00049563"/>
    </source>
</evidence>
<dbReference type="GO" id="GO:0005524">
    <property type="term" value="F:ATP binding"/>
    <property type="evidence" value="ECO:0007669"/>
    <property type="project" value="UniProtKB-UniRule"/>
</dbReference>
<keyword evidence="6 10" id="KW-0547">Nucleotide-binding</keyword>
<dbReference type="KEGG" id="ahk:NCTC10172_00587"/>
<dbReference type="Gene3D" id="3.40.50.300">
    <property type="entry name" value="P-loop containing nucleotide triphosphate hydrolases"/>
    <property type="match status" value="1"/>
</dbReference>